<feature type="transmembrane region" description="Helical" evidence="8">
    <location>
        <begin position="86"/>
        <end position="104"/>
    </location>
</feature>
<accession>A0A1G7X113</accession>
<keyword evidence="7 8" id="KW-0472">Membrane</keyword>
<keyword evidence="5" id="KW-0378">Hydrolase</keyword>
<evidence type="ECO:0000256" key="8">
    <source>
        <dbReference type="SAM" id="Phobius"/>
    </source>
</evidence>
<dbReference type="Pfam" id="PF04647">
    <property type="entry name" value="AgrB"/>
    <property type="match status" value="1"/>
</dbReference>
<keyword evidence="2" id="KW-0673">Quorum sensing</keyword>
<feature type="transmembrane region" description="Helical" evidence="8">
    <location>
        <begin position="57"/>
        <end position="74"/>
    </location>
</feature>
<keyword evidence="4 8" id="KW-0812">Transmembrane</keyword>
<keyword evidence="1" id="KW-1003">Cell membrane</keyword>
<dbReference type="GO" id="GO:0016020">
    <property type="term" value="C:membrane"/>
    <property type="evidence" value="ECO:0007669"/>
    <property type="project" value="InterPro"/>
</dbReference>
<organism evidence="9 10">
    <name type="scientific">Thermoanaerobacter thermohydrosulfuricus</name>
    <name type="common">Clostridium thermohydrosulfuricum</name>
    <dbReference type="NCBI Taxonomy" id="1516"/>
    <lineage>
        <taxon>Bacteria</taxon>
        <taxon>Bacillati</taxon>
        <taxon>Bacillota</taxon>
        <taxon>Clostridia</taxon>
        <taxon>Thermoanaerobacterales</taxon>
        <taxon>Thermoanaerobacteraceae</taxon>
        <taxon>Thermoanaerobacter</taxon>
    </lineage>
</organism>
<evidence type="ECO:0000313" key="9">
    <source>
        <dbReference type="EMBL" id="SDG77862.1"/>
    </source>
</evidence>
<dbReference type="InterPro" id="IPR006741">
    <property type="entry name" value="AgrB"/>
</dbReference>
<keyword evidence="6 8" id="KW-1133">Transmembrane helix</keyword>
<feature type="transmembrane region" description="Helical" evidence="8">
    <location>
        <begin position="110"/>
        <end position="128"/>
    </location>
</feature>
<proteinExistence type="predicted"/>
<reference evidence="9 10" key="1">
    <citation type="submission" date="2016-10" db="EMBL/GenBank/DDBJ databases">
        <authorList>
            <person name="de Groot N.N."/>
        </authorList>
    </citation>
    <scope>NUCLEOTIDE SEQUENCE [LARGE SCALE GENOMIC DNA]</scope>
    <source>
        <strain evidence="9 10">DSM 569</strain>
    </source>
</reference>
<dbReference type="EMBL" id="FNBS01000142">
    <property type="protein sequence ID" value="SDG77862.1"/>
    <property type="molecule type" value="Genomic_DNA"/>
</dbReference>
<dbReference type="Proteomes" id="UP000183404">
    <property type="component" value="Unassembled WGS sequence"/>
</dbReference>
<evidence type="ECO:0000256" key="6">
    <source>
        <dbReference type="ARBA" id="ARBA00022989"/>
    </source>
</evidence>
<evidence type="ECO:0000256" key="4">
    <source>
        <dbReference type="ARBA" id="ARBA00022692"/>
    </source>
</evidence>
<gene>
    <name evidence="9" type="ORF">SAMN04244560_02902</name>
</gene>
<name>A0A1G7X113_THETY</name>
<dbReference type="GO" id="GO:0006508">
    <property type="term" value="P:proteolysis"/>
    <property type="evidence" value="ECO:0007669"/>
    <property type="project" value="UniProtKB-KW"/>
</dbReference>
<dbReference type="SMART" id="SM00793">
    <property type="entry name" value="AgrB"/>
    <property type="match status" value="1"/>
</dbReference>
<dbReference type="GO" id="GO:0009372">
    <property type="term" value="P:quorum sensing"/>
    <property type="evidence" value="ECO:0007669"/>
    <property type="project" value="UniProtKB-KW"/>
</dbReference>
<evidence type="ECO:0000256" key="3">
    <source>
        <dbReference type="ARBA" id="ARBA00022670"/>
    </source>
</evidence>
<dbReference type="RefSeq" id="WP_004400741.1">
    <property type="nucleotide sequence ID" value="NZ_FNBS01000142.1"/>
</dbReference>
<dbReference type="AlphaFoldDB" id="A0A1G7X113"/>
<evidence type="ECO:0000256" key="2">
    <source>
        <dbReference type="ARBA" id="ARBA00022654"/>
    </source>
</evidence>
<evidence type="ECO:0000256" key="1">
    <source>
        <dbReference type="ARBA" id="ARBA00022475"/>
    </source>
</evidence>
<dbReference type="GO" id="GO:0008233">
    <property type="term" value="F:peptidase activity"/>
    <property type="evidence" value="ECO:0007669"/>
    <property type="project" value="UniProtKB-KW"/>
</dbReference>
<evidence type="ECO:0000313" key="10">
    <source>
        <dbReference type="Proteomes" id="UP000183404"/>
    </source>
</evidence>
<evidence type="ECO:0000256" key="7">
    <source>
        <dbReference type="ARBA" id="ARBA00023136"/>
    </source>
</evidence>
<sequence>MIKINIEKLAERLTQRLFKTQNLTDIEMAKIQYGISLILGVIIEFTLVYAISLILGFGFYTVVIMLSAFFLRINTGGAHCSTYNRCVTFTAVYFIPFAALAKFVDIHFPLEFKVFTSLLLYFIVLAIVKDNKFYRVIILSLVGINIFLFFANSIVYIKILFLVSIGFTLQAVMRTTLGETIVKIADTLFKKAGI</sequence>
<evidence type="ECO:0000256" key="5">
    <source>
        <dbReference type="ARBA" id="ARBA00022801"/>
    </source>
</evidence>
<keyword evidence="3" id="KW-0645">Protease</keyword>
<protein>
    <submittedName>
        <fullName evidence="9">Accessory gene regulator B</fullName>
    </submittedName>
</protein>